<protein>
    <submittedName>
        <fullName evidence="1">Uncharacterized protein</fullName>
    </submittedName>
</protein>
<evidence type="ECO:0000313" key="1">
    <source>
        <dbReference type="EMBL" id="MBB1517909.1"/>
    </source>
</evidence>
<sequence length="96" mass="10566">MAHSSCWQAASVAKVNTRAQQIKRACGEQESAACFVSQGNSRQWRRAATDPRGQDFFASNKKPAEAGFSQTIPTSCQLPSWRWSIILDPAARPAQQ</sequence>
<organism evidence="1 2">
    <name type="scientific">Aquipseudomonas guryensis</name>
    <dbReference type="NCBI Taxonomy" id="2759165"/>
    <lineage>
        <taxon>Bacteria</taxon>
        <taxon>Pseudomonadati</taxon>
        <taxon>Pseudomonadota</taxon>
        <taxon>Gammaproteobacteria</taxon>
        <taxon>Pseudomonadales</taxon>
        <taxon>Pseudomonadaceae</taxon>
        <taxon>Aquipseudomonas</taxon>
    </lineage>
</organism>
<dbReference type="Proteomes" id="UP000581189">
    <property type="component" value="Unassembled WGS sequence"/>
</dbReference>
<name>A0A7W4D8F0_9GAMM</name>
<evidence type="ECO:0000313" key="2">
    <source>
        <dbReference type="Proteomes" id="UP000581189"/>
    </source>
</evidence>
<proteinExistence type="predicted"/>
<reference evidence="1 2" key="1">
    <citation type="submission" date="2020-08" db="EMBL/GenBank/DDBJ databases">
        <authorList>
            <person name="Kim C.M."/>
        </authorList>
    </citation>
    <scope>NUCLEOTIDE SEQUENCE [LARGE SCALE GENOMIC DNA]</scope>
    <source>
        <strain evidence="1 2">SR9</strain>
    </source>
</reference>
<dbReference type="AlphaFoldDB" id="A0A7W4D8F0"/>
<comment type="caution">
    <text evidence="1">The sequence shown here is derived from an EMBL/GenBank/DDBJ whole genome shotgun (WGS) entry which is preliminary data.</text>
</comment>
<dbReference type="RefSeq" id="WP_182833153.1">
    <property type="nucleotide sequence ID" value="NZ_JACJFN010000001.1"/>
</dbReference>
<gene>
    <name evidence="1" type="ORF">H3H45_01585</name>
</gene>
<keyword evidence="2" id="KW-1185">Reference proteome</keyword>
<dbReference type="EMBL" id="JACJFN010000001">
    <property type="protein sequence ID" value="MBB1517909.1"/>
    <property type="molecule type" value="Genomic_DNA"/>
</dbReference>
<accession>A0A7W4D8F0</accession>